<evidence type="ECO:0000256" key="4">
    <source>
        <dbReference type="SAM" id="MobiDB-lite"/>
    </source>
</evidence>
<dbReference type="Proteomes" id="UP001157091">
    <property type="component" value="Unassembled WGS sequence"/>
</dbReference>
<dbReference type="Gene3D" id="2.50.20.20">
    <property type="match status" value="1"/>
</dbReference>
<organism evidence="6 7">
    <name type="scientific">Luteimicrobium album</name>
    <dbReference type="NCBI Taxonomy" id="1054550"/>
    <lineage>
        <taxon>Bacteria</taxon>
        <taxon>Bacillati</taxon>
        <taxon>Actinomycetota</taxon>
        <taxon>Actinomycetes</taxon>
        <taxon>Micrococcales</taxon>
        <taxon>Luteimicrobium</taxon>
    </lineage>
</organism>
<name>A0ABQ6HXF8_9MICO</name>
<dbReference type="EMBL" id="BSUK01000001">
    <property type="protein sequence ID" value="GMA23082.1"/>
    <property type="molecule type" value="Genomic_DNA"/>
</dbReference>
<dbReference type="SUPFAM" id="SSF89392">
    <property type="entry name" value="Prokaryotic lipoproteins and lipoprotein localization factors"/>
    <property type="match status" value="1"/>
</dbReference>
<sequence>MRRRSFYGLTALALGATLTLAGCAGNTDDGASPAASSAASVNGKTPAAGGGTAATTALTADNFSVRLTAAQHAMKSVELDMMTVAAGQQISVHGSVDMGGSSIAMDEVVNMPGTLSEMRVRTADGLVYMNVGEASHGKWIEFDPSDASDPIASQFKGLLDGGDPTQQVEALKGAVTSLEPSGSFETIDGVKAQRYAVTVDSAKIGAALKNQIGAAAANLPKSVTYTYWIGDDDLVRKIESDVSGTQVRVTFSHWGEPVTIAAPPKSDILPGGIDSLTALES</sequence>
<dbReference type="InterPro" id="IPR009830">
    <property type="entry name" value="LppX/LprAFG"/>
</dbReference>
<keyword evidence="3" id="KW-1003">Cell membrane</keyword>
<feature type="signal peptide" evidence="5">
    <location>
        <begin position="1"/>
        <end position="24"/>
    </location>
</feature>
<feature type="region of interest" description="Disordered" evidence="4">
    <location>
        <begin position="29"/>
        <end position="51"/>
    </location>
</feature>
<comment type="caution">
    <text evidence="6">The sequence shown here is derived from an EMBL/GenBank/DDBJ whole genome shotgun (WGS) entry which is preliminary data.</text>
</comment>
<comment type="subcellular location">
    <subcellularLocation>
        <location evidence="1">Cell envelope</location>
    </subcellularLocation>
</comment>
<feature type="chain" id="PRO_5047401361" description="LppX_LprAFG lipoprotein" evidence="5">
    <location>
        <begin position="25"/>
        <end position="281"/>
    </location>
</feature>
<comment type="similarity">
    <text evidence="2">Belongs to the LppX/LprAFG lipoprotein family.</text>
</comment>
<dbReference type="Pfam" id="PF07161">
    <property type="entry name" value="LppX_LprAFG"/>
    <property type="match status" value="1"/>
</dbReference>
<proteinExistence type="inferred from homology"/>
<reference evidence="7" key="1">
    <citation type="journal article" date="2019" name="Int. J. Syst. Evol. Microbiol.">
        <title>The Global Catalogue of Microorganisms (GCM) 10K type strain sequencing project: providing services to taxonomists for standard genome sequencing and annotation.</title>
        <authorList>
            <consortium name="The Broad Institute Genomics Platform"/>
            <consortium name="The Broad Institute Genome Sequencing Center for Infectious Disease"/>
            <person name="Wu L."/>
            <person name="Ma J."/>
        </authorList>
    </citation>
    <scope>NUCLEOTIDE SEQUENCE [LARGE SCALE GENOMIC DNA]</scope>
    <source>
        <strain evidence="7">NBRC 106348</strain>
    </source>
</reference>
<evidence type="ECO:0000313" key="7">
    <source>
        <dbReference type="Proteomes" id="UP001157091"/>
    </source>
</evidence>
<evidence type="ECO:0000256" key="5">
    <source>
        <dbReference type="SAM" id="SignalP"/>
    </source>
</evidence>
<dbReference type="InterPro" id="IPR029046">
    <property type="entry name" value="LolA/LolB/LppX"/>
</dbReference>
<evidence type="ECO:0000256" key="1">
    <source>
        <dbReference type="ARBA" id="ARBA00004196"/>
    </source>
</evidence>
<evidence type="ECO:0000313" key="6">
    <source>
        <dbReference type="EMBL" id="GMA23082.1"/>
    </source>
</evidence>
<evidence type="ECO:0000256" key="3">
    <source>
        <dbReference type="ARBA" id="ARBA00022475"/>
    </source>
</evidence>
<evidence type="ECO:0008006" key="8">
    <source>
        <dbReference type="Google" id="ProtNLM"/>
    </source>
</evidence>
<gene>
    <name evidence="6" type="ORF">GCM10025864_08410</name>
</gene>
<evidence type="ECO:0000256" key="2">
    <source>
        <dbReference type="ARBA" id="ARBA00009194"/>
    </source>
</evidence>
<dbReference type="PROSITE" id="PS51257">
    <property type="entry name" value="PROKAR_LIPOPROTEIN"/>
    <property type="match status" value="1"/>
</dbReference>
<keyword evidence="7" id="KW-1185">Reference proteome</keyword>
<dbReference type="RefSeq" id="WP_284292173.1">
    <property type="nucleotide sequence ID" value="NZ_BSUK01000001.1"/>
</dbReference>
<keyword evidence="3" id="KW-0472">Membrane</keyword>
<protein>
    <recommendedName>
        <fullName evidence="8">LppX_LprAFG lipoprotein</fullName>
    </recommendedName>
</protein>
<accession>A0ABQ6HXF8</accession>
<keyword evidence="5" id="KW-0732">Signal</keyword>